<gene>
    <name evidence="9" type="ORF">DSM104329_01260</name>
</gene>
<dbReference type="GO" id="GO:0016891">
    <property type="term" value="F:RNA endonuclease activity producing 5'-phosphomonoesters, hydrolytic mechanism"/>
    <property type="evidence" value="ECO:0007669"/>
    <property type="project" value="TreeGrafter"/>
</dbReference>
<feature type="region of interest" description="Disordered" evidence="7">
    <location>
        <begin position="342"/>
        <end position="375"/>
    </location>
</feature>
<evidence type="ECO:0000256" key="6">
    <source>
        <dbReference type="ARBA" id="ARBA00023098"/>
    </source>
</evidence>
<evidence type="ECO:0000313" key="9">
    <source>
        <dbReference type="EMBL" id="UGS34878.1"/>
    </source>
</evidence>
<feature type="domain" description="PLD phosphodiesterase" evidence="8">
    <location>
        <begin position="104"/>
        <end position="131"/>
    </location>
</feature>
<dbReference type="CDD" id="cd09116">
    <property type="entry name" value="PLDc_Nuc_like"/>
    <property type="match status" value="1"/>
</dbReference>
<evidence type="ECO:0000256" key="4">
    <source>
        <dbReference type="ARBA" id="ARBA00022801"/>
    </source>
</evidence>
<dbReference type="InterPro" id="IPR025202">
    <property type="entry name" value="PLD-like_dom"/>
</dbReference>
<evidence type="ECO:0000256" key="2">
    <source>
        <dbReference type="ARBA" id="ARBA00008664"/>
    </source>
</evidence>
<dbReference type="PROSITE" id="PS50035">
    <property type="entry name" value="PLD"/>
    <property type="match status" value="1"/>
</dbReference>
<comment type="similarity">
    <text evidence="2">Belongs to the phospholipase D family.</text>
</comment>
<evidence type="ECO:0000256" key="7">
    <source>
        <dbReference type="SAM" id="MobiDB-lite"/>
    </source>
</evidence>
<feature type="compositionally biased region" description="Low complexity" evidence="7">
    <location>
        <begin position="353"/>
        <end position="375"/>
    </location>
</feature>
<sequence>MGEGIELTTLEDGAQDAAQIGELVAGFIDRARESLVLALYDIRLPGEVGDRIRGALVGAAGRGVDVRLAYNHDCPRNPEDSPPPRTEPTLIESLPLPTRAIPGEPDLMHHKFAVRDGTSVLTGSTNWTLDSWERQENVILRVQDAGVAAAYRADFDDLWRRGRVDGSGADPVRTHGVGGVPVRPWFCPGHGPDLSRRIGTAIARARRRVRIASPLLTAGPILRALDCVEVDVTGVVDATQVREVLHQWRSSPTAGWKAPVLERVLERHGFTGKRSTPWAAGTVHDFLHAKVCVCDDVVFAGSFNHSHSGEQNAENVLEIEDPALAGRLAAWIDAVRARYAASGASPWARAPETSRSTASSGSSQSVTSSSSSGET</sequence>
<name>A0A9E6XUX3_9ACTN</name>
<evidence type="ECO:0000313" key="10">
    <source>
        <dbReference type="Proteomes" id="UP001162834"/>
    </source>
</evidence>
<proteinExistence type="inferred from homology"/>
<dbReference type="GO" id="GO:0016042">
    <property type="term" value="P:lipid catabolic process"/>
    <property type="evidence" value="ECO:0007669"/>
    <property type="project" value="UniProtKB-KW"/>
</dbReference>
<protein>
    <recommendedName>
        <fullName evidence="3">phospholipase D</fullName>
        <ecNumber evidence="3">3.1.4.4</ecNumber>
    </recommendedName>
</protein>
<keyword evidence="5" id="KW-0442">Lipid degradation</keyword>
<dbReference type="EMBL" id="CP087164">
    <property type="protein sequence ID" value="UGS34878.1"/>
    <property type="molecule type" value="Genomic_DNA"/>
</dbReference>
<dbReference type="SMART" id="SM00155">
    <property type="entry name" value="PLDc"/>
    <property type="match status" value="2"/>
</dbReference>
<accession>A0A9E6XUX3</accession>
<organism evidence="9 10">
    <name type="scientific">Capillimicrobium parvum</name>
    <dbReference type="NCBI Taxonomy" id="2884022"/>
    <lineage>
        <taxon>Bacteria</taxon>
        <taxon>Bacillati</taxon>
        <taxon>Actinomycetota</taxon>
        <taxon>Thermoleophilia</taxon>
        <taxon>Solirubrobacterales</taxon>
        <taxon>Capillimicrobiaceae</taxon>
        <taxon>Capillimicrobium</taxon>
    </lineage>
</organism>
<dbReference type="GO" id="GO:0004630">
    <property type="term" value="F:phospholipase D activity"/>
    <property type="evidence" value="ECO:0007669"/>
    <property type="project" value="UniProtKB-EC"/>
</dbReference>
<reference evidence="9" key="1">
    <citation type="journal article" date="2022" name="Int. J. Syst. Evol. Microbiol.">
        <title>Pseudomonas aegrilactucae sp. nov. and Pseudomonas morbosilactucae sp. nov., pathogens causing bacterial rot of lettuce in Japan.</title>
        <authorList>
            <person name="Sawada H."/>
            <person name="Fujikawa T."/>
            <person name="Satou M."/>
        </authorList>
    </citation>
    <scope>NUCLEOTIDE SEQUENCE</scope>
    <source>
        <strain evidence="9">0166_1</strain>
    </source>
</reference>
<dbReference type="RefSeq" id="WP_259314544.1">
    <property type="nucleotide sequence ID" value="NZ_CP087164.1"/>
</dbReference>
<dbReference type="Proteomes" id="UP001162834">
    <property type="component" value="Chromosome"/>
</dbReference>
<evidence type="ECO:0000259" key="8">
    <source>
        <dbReference type="PROSITE" id="PS50035"/>
    </source>
</evidence>
<dbReference type="Pfam" id="PF13091">
    <property type="entry name" value="PLDc_2"/>
    <property type="match status" value="2"/>
</dbReference>
<evidence type="ECO:0000256" key="3">
    <source>
        <dbReference type="ARBA" id="ARBA00012027"/>
    </source>
</evidence>
<dbReference type="GO" id="GO:0006793">
    <property type="term" value="P:phosphorus metabolic process"/>
    <property type="evidence" value="ECO:0007669"/>
    <property type="project" value="UniProtKB-ARBA"/>
</dbReference>
<dbReference type="AlphaFoldDB" id="A0A9E6XUX3"/>
<evidence type="ECO:0000256" key="1">
    <source>
        <dbReference type="ARBA" id="ARBA00000798"/>
    </source>
</evidence>
<dbReference type="InterPro" id="IPR001736">
    <property type="entry name" value="PLipase_D/transphosphatidylase"/>
</dbReference>
<dbReference type="PANTHER" id="PTHR43856">
    <property type="entry name" value="CARDIOLIPIN HYDROLASE"/>
    <property type="match status" value="1"/>
</dbReference>
<evidence type="ECO:0000256" key="5">
    <source>
        <dbReference type="ARBA" id="ARBA00022963"/>
    </source>
</evidence>
<dbReference type="InterPro" id="IPR051406">
    <property type="entry name" value="PLD_domain"/>
</dbReference>
<keyword evidence="4" id="KW-0378">Hydrolase</keyword>
<dbReference type="SUPFAM" id="SSF56024">
    <property type="entry name" value="Phospholipase D/nuclease"/>
    <property type="match status" value="2"/>
</dbReference>
<keyword evidence="10" id="KW-1185">Reference proteome</keyword>
<dbReference type="Gene3D" id="3.30.870.10">
    <property type="entry name" value="Endonuclease Chain A"/>
    <property type="match status" value="2"/>
</dbReference>
<dbReference type="EC" id="3.1.4.4" evidence="3"/>
<comment type="catalytic activity">
    <reaction evidence="1">
        <text>a 1,2-diacyl-sn-glycero-3-phosphocholine + H2O = a 1,2-diacyl-sn-glycero-3-phosphate + choline + H(+)</text>
        <dbReference type="Rhea" id="RHEA:14445"/>
        <dbReference type="ChEBI" id="CHEBI:15354"/>
        <dbReference type="ChEBI" id="CHEBI:15377"/>
        <dbReference type="ChEBI" id="CHEBI:15378"/>
        <dbReference type="ChEBI" id="CHEBI:57643"/>
        <dbReference type="ChEBI" id="CHEBI:58608"/>
        <dbReference type="EC" id="3.1.4.4"/>
    </reaction>
</comment>
<dbReference type="KEGG" id="sbae:DSM104329_01260"/>
<keyword evidence="6" id="KW-0443">Lipid metabolism</keyword>
<dbReference type="PANTHER" id="PTHR43856:SF1">
    <property type="entry name" value="MITOCHONDRIAL CARDIOLIPIN HYDROLASE"/>
    <property type="match status" value="1"/>
</dbReference>